<dbReference type="Gene3D" id="3.30.530.20">
    <property type="match status" value="1"/>
</dbReference>
<dbReference type="RefSeq" id="WP_207046949.1">
    <property type="nucleotide sequence ID" value="NZ_JAFLNC010000005.1"/>
</dbReference>
<name>A0ABS3F8X3_9PROT</name>
<reference evidence="3 4" key="1">
    <citation type="submission" date="2021-03" db="EMBL/GenBank/DDBJ databases">
        <title>Sneathiella sp. CAU 1612 isolated from Kang Won-do.</title>
        <authorList>
            <person name="Kim W."/>
        </authorList>
    </citation>
    <scope>NUCLEOTIDE SEQUENCE [LARGE SCALE GENOMIC DNA]</scope>
    <source>
        <strain evidence="3 4">CAU 1612</strain>
    </source>
</reference>
<comment type="caution">
    <text evidence="3">The sequence shown here is derived from an EMBL/GenBank/DDBJ whole genome shotgun (WGS) entry which is preliminary data.</text>
</comment>
<dbReference type="InterPro" id="IPR023393">
    <property type="entry name" value="START-like_dom_sf"/>
</dbReference>
<evidence type="ECO:0000313" key="4">
    <source>
        <dbReference type="Proteomes" id="UP000664761"/>
    </source>
</evidence>
<dbReference type="Pfam" id="PF08327">
    <property type="entry name" value="AHSA1"/>
    <property type="match status" value="1"/>
</dbReference>
<proteinExistence type="inferred from homology"/>
<accession>A0ABS3F8X3</accession>
<protein>
    <submittedName>
        <fullName evidence="3">SRPBCC domain-containing protein</fullName>
    </submittedName>
</protein>
<evidence type="ECO:0000259" key="2">
    <source>
        <dbReference type="Pfam" id="PF08327"/>
    </source>
</evidence>
<sequence length="153" mass="17012">MTELPTAVHETIAVSRVFKAAPTRVFAAWTDPESRKKWEPTPEGMEMIYENFDFRPGGLERSEMQQDGTTLVGFETRFLDIVADQRIVSTVAVNADGGVMSCSLHTIEFQPEGTGTRLICHEQVAWLNGMNMRSEHEGGWAVLLERLAAVVDG</sequence>
<dbReference type="Proteomes" id="UP000664761">
    <property type="component" value="Unassembled WGS sequence"/>
</dbReference>
<dbReference type="SUPFAM" id="SSF55961">
    <property type="entry name" value="Bet v1-like"/>
    <property type="match status" value="1"/>
</dbReference>
<organism evidence="3 4">
    <name type="scientific">Sneathiella sedimenti</name>
    <dbReference type="NCBI Taxonomy" id="2816034"/>
    <lineage>
        <taxon>Bacteria</taxon>
        <taxon>Pseudomonadati</taxon>
        <taxon>Pseudomonadota</taxon>
        <taxon>Alphaproteobacteria</taxon>
        <taxon>Sneathiellales</taxon>
        <taxon>Sneathiellaceae</taxon>
        <taxon>Sneathiella</taxon>
    </lineage>
</organism>
<evidence type="ECO:0000256" key="1">
    <source>
        <dbReference type="ARBA" id="ARBA00006817"/>
    </source>
</evidence>
<keyword evidence="4" id="KW-1185">Reference proteome</keyword>
<dbReference type="EMBL" id="JAFLNC010000005">
    <property type="protein sequence ID" value="MBO0334772.1"/>
    <property type="molecule type" value="Genomic_DNA"/>
</dbReference>
<evidence type="ECO:0000313" key="3">
    <source>
        <dbReference type="EMBL" id="MBO0334772.1"/>
    </source>
</evidence>
<dbReference type="InterPro" id="IPR013538">
    <property type="entry name" value="ASHA1/2-like_C"/>
</dbReference>
<gene>
    <name evidence="3" type="ORF">J0X12_14190</name>
</gene>
<feature type="domain" description="Activator of Hsp90 ATPase homologue 1/2-like C-terminal" evidence="2">
    <location>
        <begin position="19"/>
        <end position="151"/>
    </location>
</feature>
<comment type="similarity">
    <text evidence="1">Belongs to the AHA1 family.</text>
</comment>